<reference evidence="2 3" key="1">
    <citation type="submission" date="2017-05" db="EMBL/GenBank/DDBJ databases">
        <authorList>
            <person name="Varghese N."/>
            <person name="Submissions S."/>
        </authorList>
    </citation>
    <scope>NUCLEOTIDE SEQUENCE [LARGE SCALE GENOMIC DNA]</scope>
    <source>
        <strain evidence="2 3">DSM 21985</strain>
    </source>
</reference>
<sequence>MQSRLLFIISIYCSLHFFGLYHRLGGRTTFILIDAIGFALILLILIAGRNKINKANQRFYTPLIILFFFLFLSAVSCLWFHSQSMIATFISMRYWGFLALYFVYHKLNLEKKWLEKFIIYSCLIYIGIFYLQFILFPFDIVPLGRIDSFDRGLLRIRIEGAGFLMLAGFLSLNRFLVYGKKRRLLFYFICLVTLFMLGFRTFLATSIITSIYLIIRVSNNSVLLLRNIAITFIIGYMVYSVPTVNEFIEDMFVRTSSQIEQEENYIRIQTFYFFSEQVNVNEFSLIFGNGFPQEDSSYGKFVYNRGVQDQGFIFADIGLIGFTFIYGLLSLFLFLYLFIKGIFIKTNRQDVYLSAYLLYLIISSITTVEIYRTGMFGIEALVFYLIDKSTYKRSIK</sequence>
<feature type="transmembrane region" description="Helical" evidence="1">
    <location>
        <begin position="221"/>
        <end position="239"/>
    </location>
</feature>
<feature type="transmembrane region" description="Helical" evidence="1">
    <location>
        <begin position="87"/>
        <end position="105"/>
    </location>
</feature>
<dbReference type="Proteomes" id="UP000317557">
    <property type="component" value="Unassembled WGS sequence"/>
</dbReference>
<evidence type="ECO:0000256" key="1">
    <source>
        <dbReference type="SAM" id="Phobius"/>
    </source>
</evidence>
<dbReference type="OrthoDB" id="951200at2"/>
<feature type="transmembrane region" description="Helical" evidence="1">
    <location>
        <begin position="313"/>
        <end position="339"/>
    </location>
</feature>
<dbReference type="EMBL" id="FXTP01000021">
    <property type="protein sequence ID" value="SMO96763.1"/>
    <property type="molecule type" value="Genomic_DNA"/>
</dbReference>
<feature type="transmembrane region" description="Helical" evidence="1">
    <location>
        <begin position="184"/>
        <end position="215"/>
    </location>
</feature>
<dbReference type="RefSeq" id="WP_142456242.1">
    <property type="nucleotide sequence ID" value="NZ_FXTP01000021.1"/>
</dbReference>
<dbReference type="AlphaFoldDB" id="A0A521FKN2"/>
<feature type="transmembrane region" description="Helical" evidence="1">
    <location>
        <begin position="5"/>
        <end position="24"/>
    </location>
</feature>
<feature type="transmembrane region" description="Helical" evidence="1">
    <location>
        <begin position="359"/>
        <end position="386"/>
    </location>
</feature>
<keyword evidence="1" id="KW-1133">Transmembrane helix</keyword>
<keyword evidence="3" id="KW-1185">Reference proteome</keyword>
<evidence type="ECO:0000313" key="3">
    <source>
        <dbReference type="Proteomes" id="UP000317557"/>
    </source>
</evidence>
<proteinExistence type="predicted"/>
<keyword evidence="1" id="KW-0812">Transmembrane</keyword>
<keyword evidence="1" id="KW-0472">Membrane</keyword>
<feature type="transmembrane region" description="Helical" evidence="1">
    <location>
        <begin position="59"/>
        <end position="81"/>
    </location>
</feature>
<feature type="transmembrane region" description="Helical" evidence="1">
    <location>
        <begin position="30"/>
        <end position="47"/>
    </location>
</feature>
<gene>
    <name evidence="2" type="ORF">SAMN06265219_12137</name>
</gene>
<protein>
    <submittedName>
        <fullName evidence="2">Uncharacterized protein</fullName>
    </submittedName>
</protein>
<feature type="transmembrane region" description="Helical" evidence="1">
    <location>
        <begin position="117"/>
        <end position="138"/>
    </location>
</feature>
<organism evidence="2 3">
    <name type="scientific">Gracilimonas mengyeensis</name>
    <dbReference type="NCBI Taxonomy" id="1302730"/>
    <lineage>
        <taxon>Bacteria</taxon>
        <taxon>Pseudomonadati</taxon>
        <taxon>Balneolota</taxon>
        <taxon>Balneolia</taxon>
        <taxon>Balneolales</taxon>
        <taxon>Balneolaceae</taxon>
        <taxon>Gracilimonas</taxon>
    </lineage>
</organism>
<name>A0A521FKN2_9BACT</name>
<evidence type="ECO:0000313" key="2">
    <source>
        <dbReference type="EMBL" id="SMO96763.1"/>
    </source>
</evidence>
<accession>A0A521FKN2</accession>
<feature type="transmembrane region" description="Helical" evidence="1">
    <location>
        <begin position="158"/>
        <end position="177"/>
    </location>
</feature>